<dbReference type="Pfam" id="PF24986">
    <property type="entry name" value="PRC_RimM"/>
    <property type="match status" value="1"/>
</dbReference>
<comment type="subunit">
    <text evidence="5">Binds ribosomal protein uS19.</text>
</comment>
<dbReference type="SUPFAM" id="SSF50447">
    <property type="entry name" value="Translation proteins"/>
    <property type="match status" value="1"/>
</dbReference>
<dbReference type="PANTHER" id="PTHR33692">
    <property type="entry name" value="RIBOSOME MATURATION FACTOR RIMM"/>
    <property type="match status" value="1"/>
</dbReference>
<dbReference type="InterPro" id="IPR036976">
    <property type="entry name" value="RimM_N_sf"/>
</dbReference>
<dbReference type="Gene3D" id="2.40.30.60">
    <property type="entry name" value="RimM"/>
    <property type="match status" value="1"/>
</dbReference>
<evidence type="ECO:0000256" key="1">
    <source>
        <dbReference type="ARBA" id="ARBA00022490"/>
    </source>
</evidence>
<sequence>MLHANKHLVLQPMSDYINIGKLAAVFGVTGELILKHALGKKISFKPGEAIFVEEKKDAYLPYFVTSAKAKTEDETILQIEDIDSREKAMILLRKQVWLPQEDFRKMVAKNSPIGLLGYTILEEGTALGIIEEVIEQPHQVLLSFIKEEKEVLIPLHDATLVNIDHKKKEVHVVLPDGLLDVYLNV</sequence>
<evidence type="ECO:0000256" key="2">
    <source>
        <dbReference type="ARBA" id="ARBA00022517"/>
    </source>
</evidence>
<dbReference type="Gene3D" id="2.30.30.240">
    <property type="entry name" value="PRC-barrel domain"/>
    <property type="match status" value="1"/>
</dbReference>
<dbReference type="InterPro" id="IPR009000">
    <property type="entry name" value="Transl_B-barrel_sf"/>
</dbReference>
<name>A0A8J8FCV8_9BACT</name>
<proteinExistence type="inferred from homology"/>
<keyword evidence="9" id="KW-1185">Reference proteome</keyword>
<dbReference type="Pfam" id="PF01782">
    <property type="entry name" value="RimM"/>
    <property type="match status" value="1"/>
</dbReference>
<dbReference type="HAMAP" id="MF_00014">
    <property type="entry name" value="Ribosome_mat_RimM"/>
    <property type="match status" value="1"/>
</dbReference>
<dbReference type="InterPro" id="IPR002676">
    <property type="entry name" value="RimM_N"/>
</dbReference>
<dbReference type="EMBL" id="WHPF01000006">
    <property type="protein sequence ID" value="NNV55736.1"/>
    <property type="molecule type" value="Genomic_DNA"/>
</dbReference>
<dbReference type="AlphaFoldDB" id="A0A8J8FCV8"/>
<comment type="function">
    <text evidence="5">An accessory protein needed during the final step in the assembly of 30S ribosomal subunit, possibly for assembly of the head region. Essential for efficient processing of 16S rRNA. May be needed both before and after RbfA during the maturation of 16S rRNA. It has affinity for free ribosomal 30S subunits but not for 70S ribosomes.</text>
</comment>
<dbReference type="SUPFAM" id="SSF50346">
    <property type="entry name" value="PRC-barrel domain"/>
    <property type="match status" value="1"/>
</dbReference>
<keyword evidence="3 5" id="KW-0698">rRNA processing</keyword>
<feature type="domain" description="Ribosome maturation factor RimM PRC barrel" evidence="7">
    <location>
        <begin position="115"/>
        <end position="178"/>
    </location>
</feature>
<dbReference type="GO" id="GO:0005737">
    <property type="term" value="C:cytoplasm"/>
    <property type="evidence" value="ECO:0007669"/>
    <property type="project" value="UniProtKB-SubCell"/>
</dbReference>
<organism evidence="8 9">
    <name type="scientific">Limnovirga soli</name>
    <dbReference type="NCBI Taxonomy" id="2656915"/>
    <lineage>
        <taxon>Bacteria</taxon>
        <taxon>Pseudomonadati</taxon>
        <taxon>Bacteroidota</taxon>
        <taxon>Chitinophagia</taxon>
        <taxon>Chitinophagales</taxon>
        <taxon>Chitinophagaceae</taxon>
        <taxon>Limnovirga</taxon>
    </lineage>
</organism>
<keyword evidence="2 5" id="KW-0690">Ribosome biogenesis</keyword>
<dbReference type="InterPro" id="IPR011033">
    <property type="entry name" value="PRC_barrel-like_sf"/>
</dbReference>
<gene>
    <name evidence="5" type="primary">rimM</name>
    <name evidence="8" type="ORF">GD597_09715</name>
</gene>
<comment type="domain">
    <text evidence="5">The PRC barrel domain binds ribosomal protein uS19.</text>
</comment>
<dbReference type="GO" id="GO:0042274">
    <property type="term" value="P:ribosomal small subunit biogenesis"/>
    <property type="evidence" value="ECO:0007669"/>
    <property type="project" value="UniProtKB-UniRule"/>
</dbReference>
<evidence type="ECO:0000259" key="7">
    <source>
        <dbReference type="Pfam" id="PF24986"/>
    </source>
</evidence>
<accession>A0A8J8FCV8</accession>
<dbReference type="Proteomes" id="UP000598971">
    <property type="component" value="Unassembled WGS sequence"/>
</dbReference>
<keyword evidence="4 5" id="KW-0143">Chaperone</keyword>
<protein>
    <recommendedName>
        <fullName evidence="5">Ribosome maturation factor RimM</fullName>
    </recommendedName>
</protein>
<dbReference type="InterPro" id="IPR056792">
    <property type="entry name" value="PRC_RimM"/>
</dbReference>
<evidence type="ECO:0000259" key="6">
    <source>
        <dbReference type="Pfam" id="PF01782"/>
    </source>
</evidence>
<dbReference type="GO" id="GO:0006364">
    <property type="term" value="P:rRNA processing"/>
    <property type="evidence" value="ECO:0007669"/>
    <property type="project" value="UniProtKB-UniRule"/>
</dbReference>
<comment type="similarity">
    <text evidence="5">Belongs to the RimM family.</text>
</comment>
<evidence type="ECO:0000313" key="8">
    <source>
        <dbReference type="EMBL" id="NNV55736.1"/>
    </source>
</evidence>
<evidence type="ECO:0000256" key="3">
    <source>
        <dbReference type="ARBA" id="ARBA00022552"/>
    </source>
</evidence>
<evidence type="ECO:0000313" key="9">
    <source>
        <dbReference type="Proteomes" id="UP000598971"/>
    </source>
</evidence>
<keyword evidence="1 5" id="KW-0963">Cytoplasm</keyword>
<comment type="subcellular location">
    <subcellularLocation>
        <location evidence="5">Cytoplasm</location>
    </subcellularLocation>
</comment>
<feature type="domain" description="RimM N-terminal" evidence="6">
    <location>
        <begin position="19"/>
        <end position="101"/>
    </location>
</feature>
<evidence type="ECO:0000256" key="5">
    <source>
        <dbReference type="HAMAP-Rule" id="MF_00014"/>
    </source>
</evidence>
<dbReference type="GO" id="GO:0005840">
    <property type="term" value="C:ribosome"/>
    <property type="evidence" value="ECO:0007669"/>
    <property type="project" value="InterPro"/>
</dbReference>
<evidence type="ECO:0000256" key="4">
    <source>
        <dbReference type="ARBA" id="ARBA00023186"/>
    </source>
</evidence>
<reference evidence="8" key="1">
    <citation type="submission" date="2019-10" db="EMBL/GenBank/DDBJ databases">
        <title>Draft genome sequence of Panacibacter sp. KCS-6.</title>
        <authorList>
            <person name="Yim K.J."/>
        </authorList>
    </citation>
    <scope>NUCLEOTIDE SEQUENCE</scope>
    <source>
        <strain evidence="8">KCS-6</strain>
    </source>
</reference>
<dbReference type="InterPro" id="IPR011961">
    <property type="entry name" value="RimM"/>
</dbReference>
<dbReference type="PANTHER" id="PTHR33692:SF1">
    <property type="entry name" value="RIBOSOME MATURATION FACTOR RIMM"/>
    <property type="match status" value="1"/>
</dbReference>
<dbReference type="GO" id="GO:0043022">
    <property type="term" value="F:ribosome binding"/>
    <property type="evidence" value="ECO:0007669"/>
    <property type="project" value="InterPro"/>
</dbReference>
<comment type="caution">
    <text evidence="8">The sequence shown here is derived from an EMBL/GenBank/DDBJ whole genome shotgun (WGS) entry which is preliminary data.</text>
</comment>